<dbReference type="Pfam" id="PF00041">
    <property type="entry name" value="fn3"/>
    <property type="match status" value="7"/>
</dbReference>
<feature type="domain" description="Fibronectin type-III" evidence="6">
    <location>
        <begin position="1515"/>
        <end position="1612"/>
    </location>
</feature>
<feature type="domain" description="Fibronectin type-III" evidence="6">
    <location>
        <begin position="424"/>
        <end position="519"/>
    </location>
</feature>
<feature type="region of interest" description="Disordered" evidence="4">
    <location>
        <begin position="2146"/>
        <end position="2180"/>
    </location>
</feature>
<dbReference type="Gene3D" id="2.60.40.10">
    <property type="entry name" value="Immunoglobulins"/>
    <property type="match status" value="19"/>
</dbReference>
<feature type="region of interest" description="Disordered" evidence="4">
    <location>
        <begin position="1357"/>
        <end position="1391"/>
    </location>
</feature>
<feature type="domain" description="Fibronectin type-III" evidence="6">
    <location>
        <begin position="1413"/>
        <end position="1508"/>
    </location>
</feature>
<dbReference type="PRINTS" id="PR00014">
    <property type="entry name" value="FNTYPEIII"/>
</dbReference>
<gene>
    <name evidence="7" type="ORF">Baya_9017</name>
</gene>
<feature type="domain" description="Ig-like" evidence="5">
    <location>
        <begin position="1835"/>
        <end position="1921"/>
    </location>
</feature>
<dbReference type="SMART" id="SM00408">
    <property type="entry name" value="IGc2"/>
    <property type="match status" value="3"/>
</dbReference>
<dbReference type="FunFam" id="2.60.40.10:FF:000192">
    <property type="entry name" value="Myomesin 1"/>
    <property type="match status" value="1"/>
</dbReference>
<organism evidence="7 8">
    <name type="scientific">Bagarius yarrelli</name>
    <name type="common">Goonch</name>
    <name type="synonym">Bagrus yarrelli</name>
    <dbReference type="NCBI Taxonomy" id="175774"/>
    <lineage>
        <taxon>Eukaryota</taxon>
        <taxon>Metazoa</taxon>
        <taxon>Chordata</taxon>
        <taxon>Craniata</taxon>
        <taxon>Vertebrata</taxon>
        <taxon>Euteleostomi</taxon>
        <taxon>Actinopterygii</taxon>
        <taxon>Neopterygii</taxon>
        <taxon>Teleostei</taxon>
        <taxon>Ostariophysi</taxon>
        <taxon>Siluriformes</taxon>
        <taxon>Sisoridae</taxon>
        <taxon>Sisorinae</taxon>
        <taxon>Bagarius</taxon>
    </lineage>
</organism>
<dbReference type="SUPFAM" id="SSF48726">
    <property type="entry name" value="Immunoglobulin"/>
    <property type="match status" value="9"/>
</dbReference>
<dbReference type="CDD" id="cd00063">
    <property type="entry name" value="FN3"/>
    <property type="match status" value="7"/>
</dbReference>
<dbReference type="SMART" id="SM00060">
    <property type="entry name" value="FN3"/>
    <property type="match status" value="7"/>
</dbReference>
<feature type="domain" description="Fibronectin type-III" evidence="6">
    <location>
        <begin position="525"/>
        <end position="618"/>
    </location>
</feature>
<keyword evidence="2" id="KW-0514">Muscle protein</keyword>
<dbReference type="InterPro" id="IPR013098">
    <property type="entry name" value="Ig_I-set"/>
</dbReference>
<evidence type="ECO:0000256" key="2">
    <source>
        <dbReference type="ARBA" id="ARBA00023179"/>
    </source>
</evidence>
<evidence type="ECO:0000313" key="7">
    <source>
        <dbReference type="EMBL" id="TSN48502.1"/>
    </source>
</evidence>
<protein>
    <submittedName>
        <fullName evidence="7">Myomesin-2</fullName>
    </submittedName>
</protein>
<dbReference type="PANTHER" id="PTHR13817:SF182">
    <property type="entry name" value="MYOMESIN-2"/>
    <property type="match status" value="1"/>
</dbReference>
<dbReference type="FunFam" id="2.60.40.10:FF:000134">
    <property type="entry name" value="Myomesin 1"/>
    <property type="match status" value="1"/>
</dbReference>
<dbReference type="Pfam" id="PF07679">
    <property type="entry name" value="I-set"/>
    <property type="match status" value="4"/>
</dbReference>
<dbReference type="InterPro" id="IPR007110">
    <property type="entry name" value="Ig-like_dom"/>
</dbReference>
<comment type="caution">
    <text evidence="7">The sequence shown here is derived from an EMBL/GenBank/DDBJ whole genome shotgun (WGS) entry which is preliminary data.</text>
</comment>
<feature type="domain" description="Ig-like" evidence="5">
    <location>
        <begin position="1937"/>
        <end position="2024"/>
    </location>
</feature>
<dbReference type="InterPro" id="IPR003599">
    <property type="entry name" value="Ig_sub"/>
</dbReference>
<dbReference type="FunFam" id="2.60.40.10:FF:000029">
    <property type="entry name" value="Myomesin 1"/>
    <property type="match status" value="4"/>
</dbReference>
<evidence type="ECO:0000313" key="8">
    <source>
        <dbReference type="Proteomes" id="UP000319801"/>
    </source>
</evidence>
<feature type="domain" description="Ig-like" evidence="5">
    <location>
        <begin position="180"/>
        <end position="265"/>
    </location>
</feature>
<evidence type="ECO:0000256" key="4">
    <source>
        <dbReference type="SAM" id="MobiDB-lite"/>
    </source>
</evidence>
<name>A0A556U7W2_BAGYA</name>
<dbReference type="InterPro" id="IPR036116">
    <property type="entry name" value="FN3_sf"/>
</dbReference>
<feature type="domain" description="Ig-like" evidence="5">
    <location>
        <begin position="1144"/>
        <end position="1231"/>
    </location>
</feature>
<keyword evidence="3" id="KW-0393">Immunoglobulin domain</keyword>
<dbReference type="OrthoDB" id="504170at2759"/>
<feature type="domain" description="Ig-like" evidence="5">
    <location>
        <begin position="2063"/>
        <end position="2089"/>
    </location>
</feature>
<dbReference type="FunFam" id="2.60.40.10:FF:000179">
    <property type="entry name" value="Myomesin 2"/>
    <property type="match status" value="2"/>
</dbReference>
<feature type="domain" description="Fibronectin type-III" evidence="6">
    <location>
        <begin position="296"/>
        <end position="392"/>
    </location>
</feature>
<dbReference type="InterPro" id="IPR003961">
    <property type="entry name" value="FN3_dom"/>
</dbReference>
<feature type="domain" description="Ig-like" evidence="5">
    <location>
        <begin position="67"/>
        <end position="156"/>
    </location>
</feature>
<dbReference type="GO" id="GO:0005198">
    <property type="term" value="F:structural molecule activity"/>
    <property type="evidence" value="ECO:0007669"/>
    <property type="project" value="UniProtKB-ARBA"/>
</dbReference>
<dbReference type="SUPFAM" id="SSF49265">
    <property type="entry name" value="Fibronectin type III"/>
    <property type="match status" value="4"/>
</dbReference>
<feature type="compositionally biased region" description="Low complexity" evidence="4">
    <location>
        <begin position="2147"/>
        <end position="2169"/>
    </location>
</feature>
<feature type="domain" description="Fibronectin type-III" evidence="6">
    <location>
        <begin position="624"/>
        <end position="719"/>
    </location>
</feature>
<dbReference type="PROSITE" id="PS50835">
    <property type="entry name" value="IG_LIKE"/>
    <property type="match status" value="9"/>
</dbReference>
<feature type="domain" description="Ig-like" evidence="5">
    <location>
        <begin position="1250"/>
        <end position="1326"/>
    </location>
</feature>
<dbReference type="SMART" id="SM00409">
    <property type="entry name" value="IG"/>
    <property type="match status" value="7"/>
</dbReference>
<evidence type="ECO:0000256" key="1">
    <source>
        <dbReference type="ARBA" id="ARBA00022737"/>
    </source>
</evidence>
<keyword evidence="1" id="KW-0677">Repeat</keyword>
<feature type="domain" description="Ig-like" evidence="5">
    <location>
        <begin position="801"/>
        <end position="913"/>
    </location>
</feature>
<dbReference type="FunFam" id="2.60.40.10:FF:000069">
    <property type="entry name" value="Alpha-protein kinase 3"/>
    <property type="match status" value="1"/>
</dbReference>
<feature type="domain" description="Fibronectin type-III" evidence="6">
    <location>
        <begin position="726"/>
        <end position="825"/>
    </location>
</feature>
<dbReference type="InterPro" id="IPR003598">
    <property type="entry name" value="Ig_sub2"/>
</dbReference>
<evidence type="ECO:0000256" key="3">
    <source>
        <dbReference type="ARBA" id="ARBA00023319"/>
    </source>
</evidence>
<keyword evidence="8" id="KW-1185">Reference proteome</keyword>
<dbReference type="Proteomes" id="UP000319801">
    <property type="component" value="Unassembled WGS sequence"/>
</dbReference>
<dbReference type="PANTHER" id="PTHR13817">
    <property type="entry name" value="TITIN"/>
    <property type="match status" value="1"/>
</dbReference>
<feature type="compositionally biased region" description="Low complexity" evidence="4">
    <location>
        <begin position="1357"/>
        <end position="1378"/>
    </location>
</feature>
<reference evidence="7 8" key="1">
    <citation type="journal article" date="2019" name="Genome Biol. Evol.">
        <title>Whole-Genome Sequencing of the Giant Devil Catfish, Bagarius yarrelli.</title>
        <authorList>
            <person name="Jiang W."/>
            <person name="Lv Y."/>
            <person name="Cheng L."/>
            <person name="Yang K."/>
            <person name="Chao B."/>
            <person name="Wang X."/>
            <person name="Li Y."/>
            <person name="Pan X."/>
            <person name="You X."/>
            <person name="Zhang Y."/>
            <person name="Yang J."/>
            <person name="Li J."/>
            <person name="Zhang X."/>
            <person name="Liu S."/>
            <person name="Sun C."/>
            <person name="Yang J."/>
            <person name="Shi Q."/>
        </authorList>
    </citation>
    <scope>NUCLEOTIDE SEQUENCE [LARGE SCALE GENOMIC DNA]</scope>
    <source>
        <strain evidence="7">JWS20170419001</strain>
        <tissue evidence="7">Muscle</tissue>
    </source>
</reference>
<dbReference type="PROSITE" id="PS50853">
    <property type="entry name" value="FN3"/>
    <property type="match status" value="7"/>
</dbReference>
<dbReference type="InterPro" id="IPR013783">
    <property type="entry name" value="Ig-like_fold"/>
</dbReference>
<evidence type="ECO:0000259" key="6">
    <source>
        <dbReference type="PROSITE" id="PS50853"/>
    </source>
</evidence>
<dbReference type="CDD" id="cd00096">
    <property type="entry name" value="Ig"/>
    <property type="match status" value="1"/>
</dbReference>
<evidence type="ECO:0000259" key="5">
    <source>
        <dbReference type="PROSITE" id="PS50835"/>
    </source>
</evidence>
<dbReference type="FunFam" id="2.60.40.10:FF:000197">
    <property type="entry name" value="Myomesin 1"/>
    <property type="match status" value="2"/>
</dbReference>
<sequence>MATAIARHKHFTHDYHSKQSRYVVKEYSSSEVEEVRYEYQTEKNIKNVVQRKMQEKYIRESSMIRGPKFLARLRSHTVFENTPVKLFCTVEGYPTPQVKWFKDDVLIDCSSGKYFVESNAGIHCLNIIKCAVDDTAQYTAVAVNSHGQASSQAAIIVKRSKDEEKICPFSWMAYEYAILPEIKYTKINISFLETFDVVFGKEEDCVTLSCKMTISPNLANLQPEAQWYRDEHRLKESKWVKMESGGGVAKLTLTYLAKDDEGLYTLRMVTKGGDAVHKAYVYVEDGPPPVPQAPGAPMDIKIHDANRDYVIVSWKPPNTTTEGPIIGYFVDRCEVGTEDWVQCNDSPIKICKYPVSGLFEGHSYYFRVRAVNARGISRPSRMSEPIAAVDPTEFERLCATRLGGKLDVVTYHDDLEAEGVAPGVPSNVYASETDRTYVVLSWSPPVYQNRAPMWYYIEKTLVGSNSWQRVNTQVPVRSPRYAVFNLAEGKEYLFRILSANMYGISEPSQPTVPIKTQELRGVPSAPGQVVATRETDTSVLIQWAPPKEPNNLIGYYIDLCVKGSKEWISANHKPQKKTEFVVHGLKKGEVYVFRVQAINELGLSEESQESAPLTVKAALKLPSAPYDVALLHCDGQSMVLNWKRPLCCNGAGVTDYYIDKYNVAKKQWHEVNVPPIKERLYKVPNLTPGSVYQFRVYGANIIGLGDASATSLPFKCEAWNMLEPGPAYDLSITEIRDDSLVVEWKAPVYSGASTVTGYYVDMCKTGTDIWTTANASAVSHCYLKVKDLEMGSSYMFRVCVPRTLAALEMLQYPLTQCVPSHFQEIECGVDKKTGDIYLSFESCQIAEKSQFVWKKSYQEITDFSKGIAIKTSGSRSTLLFKNPDKEDVGTYSVSVTNTDGASASYAISSEELTKMLALSHDIRHPIIPLKTELAYKILERGRVRLWLQAENISSAVTYKFFANNKELVNSEQTKMSHDVATGVIEMVLDHFTEDNEGTYTVQIQDGTGKAQSSLVLIGDAFKAALAEAEYQRREYIRVKEGPHFSQFLSVQVGEDASVSLICKVANLKKESVFHWFKNDVEVIPDVPADLSSGVCKLPLSLFSNKTVGVYKATISDDRGKDESQVDISGKVFDNIISELSRIAGSSASELVIHCTAEGIMLQCHMKYYTEEMKIHWLQKEAKVAASERMRVGGTPAMASLEIVEPTEKDKAVYTFIMTDSEKTYTRTVELSGEDRGKVIGGLPDIATIMEKKTLSLTCTVCGDPKPQITWFKNDQEVEPGDQYVISLDSGKFASLTIKGVTLDDSGKFTMCVQNRYGGESVDVIVSVYKHGDKMPDIKPTAAPKKVLPPTQPIVIPTTKAASPTPAPAPAKTTAPKPTGMKSPTPTRRNESQNWELRAKYYTKCTKSPELPSAPYDVALLHCDGQSMVLNWKRPLCCNGAGVTDYYIDKYNVAKKQWHEVNVPPIKERLYKVPNLTPGSVYQFRVYGANIIGLGDASATSLPFKCEAWNMLEPGPAYDLSITEIRDDSLVVEWKAPVYSGASTVTGYYVDMCKTGTDIWTTANASAVSHCYLKVKDLEMGSSYMFRVRAENAGGIGNASIPSDTVCAKSLPGAQEIECGVDKKTGDIYLSFESCQIAEKSQFVWKKSYQEITDFSKGIAIKTSGSRSTLLFKNPDKEDVGTYSRFQSPTLMELQPVTPFHPKSLQKCWHLATTSAIRVIIPLKTELAYKILERGRVRLWLQAENISSAVTYKFFANNKELVNSEQTKMSHDVATGVIEMVLDHFTEDNEGTYTVQIQDGTGKAQSSLVLIGDAFKAALAEAEYQRREYIRVKEGPHFSQFLSVQVGEDASVSLICKVANLKKESVFHWFKNDVEVIPDVPADLSSGVCKLPLSLFSNKTVGVYKATISDDRGKDESQVDISGKVFDNIISELSRIAGSSASELVIHCTAEGIMLQCHMKYYTEEMKIHWLQKEAKVAASERMRVGGTPAMASLEIVEPTEKDKAVYTFIMTDSEKTYTRTVELSGEVYDNAYAEFQRLKAEAYAEKNRGKVIGGLPDIATIMEKKTLSLTCTVCGDPKPQITWFKNDQEVEPGDQYVISLDSGKFASLTIKVDVIVSVYKHGDKMPDIKPTAAPKKVLPPTQPIVIPTTKAASPTPAPAPAKTTAPKPTGMKSPTPTRRK</sequence>
<dbReference type="FunFam" id="2.60.40.10:FF:000124">
    <property type="entry name" value="Myomesin 1"/>
    <property type="match status" value="1"/>
</dbReference>
<dbReference type="InterPro" id="IPR036179">
    <property type="entry name" value="Ig-like_dom_sf"/>
</dbReference>
<dbReference type="EMBL" id="VCAZ01000057">
    <property type="protein sequence ID" value="TSN48502.1"/>
    <property type="molecule type" value="Genomic_DNA"/>
</dbReference>
<dbReference type="InterPro" id="IPR050964">
    <property type="entry name" value="Striated_Muscle_Regulatory"/>
</dbReference>
<feature type="compositionally biased region" description="Polar residues" evidence="4">
    <location>
        <begin position="1381"/>
        <end position="1391"/>
    </location>
</feature>
<proteinExistence type="predicted"/>
<dbReference type="FunFam" id="2.60.40.10:FF:000222">
    <property type="entry name" value="Myomesin 1"/>
    <property type="match status" value="1"/>
</dbReference>
<feature type="domain" description="Ig-like" evidence="5">
    <location>
        <begin position="1042"/>
        <end position="1128"/>
    </location>
</feature>
<accession>A0A556U7W2</accession>